<dbReference type="PANTHER" id="PTHR35526">
    <property type="entry name" value="ANTI-SIGMA-F FACTOR RSBW-RELATED"/>
    <property type="match status" value="1"/>
</dbReference>
<dbReference type="InterPro" id="IPR003594">
    <property type="entry name" value="HATPase_dom"/>
</dbReference>
<dbReference type="InterPro" id="IPR036890">
    <property type="entry name" value="HATPase_C_sf"/>
</dbReference>
<dbReference type="Pfam" id="PF13581">
    <property type="entry name" value="HATPase_c_2"/>
    <property type="match status" value="1"/>
</dbReference>
<feature type="domain" description="Histidine kinase/HSP90-like ATPase" evidence="2">
    <location>
        <begin position="9"/>
        <end position="133"/>
    </location>
</feature>
<dbReference type="AlphaFoldDB" id="A0A7J0BQN7"/>
<proteinExistence type="predicted"/>
<dbReference type="PANTHER" id="PTHR35526:SF3">
    <property type="entry name" value="ANTI-SIGMA-F FACTOR RSBW"/>
    <property type="match status" value="1"/>
</dbReference>
<name>A0A7J0BQN7_9BACT</name>
<protein>
    <recommendedName>
        <fullName evidence="2">Histidine kinase/HSP90-like ATPase domain-containing protein</fullName>
    </recommendedName>
</protein>
<dbReference type="Gene3D" id="3.30.565.10">
    <property type="entry name" value="Histidine kinase-like ATPase, C-terminal domain"/>
    <property type="match status" value="1"/>
</dbReference>
<keyword evidence="4" id="KW-1185">Reference proteome</keyword>
<keyword evidence="1" id="KW-0418">Kinase</keyword>
<evidence type="ECO:0000313" key="3">
    <source>
        <dbReference type="EMBL" id="GFM35384.1"/>
    </source>
</evidence>
<evidence type="ECO:0000256" key="1">
    <source>
        <dbReference type="ARBA" id="ARBA00022527"/>
    </source>
</evidence>
<dbReference type="EMBL" id="BLVP01000001">
    <property type="protein sequence ID" value="GFM35384.1"/>
    <property type="molecule type" value="Genomic_DNA"/>
</dbReference>
<keyword evidence="1" id="KW-0723">Serine/threonine-protein kinase</keyword>
<dbReference type="SUPFAM" id="SSF55874">
    <property type="entry name" value="ATPase domain of HSP90 chaperone/DNA topoisomerase II/histidine kinase"/>
    <property type="match status" value="1"/>
</dbReference>
<dbReference type="Proteomes" id="UP000503820">
    <property type="component" value="Unassembled WGS sequence"/>
</dbReference>
<organism evidence="3 4">
    <name type="scientific">Desulfovibrio psychrotolerans</name>
    <dbReference type="NCBI Taxonomy" id="415242"/>
    <lineage>
        <taxon>Bacteria</taxon>
        <taxon>Pseudomonadati</taxon>
        <taxon>Thermodesulfobacteriota</taxon>
        <taxon>Desulfovibrionia</taxon>
        <taxon>Desulfovibrionales</taxon>
        <taxon>Desulfovibrionaceae</taxon>
        <taxon>Desulfovibrio</taxon>
    </lineage>
</organism>
<keyword evidence="1" id="KW-0808">Transferase</keyword>
<evidence type="ECO:0000313" key="4">
    <source>
        <dbReference type="Proteomes" id="UP000503820"/>
    </source>
</evidence>
<dbReference type="CDD" id="cd16936">
    <property type="entry name" value="HATPase_RsbW-like"/>
    <property type="match status" value="1"/>
</dbReference>
<reference evidence="3 4" key="1">
    <citation type="submission" date="2020-05" db="EMBL/GenBank/DDBJ databases">
        <title>Draft genome sequence of Desulfovibrio psychrotolerans JS1T.</title>
        <authorList>
            <person name="Ueno A."/>
            <person name="Tamazawa S."/>
            <person name="Tamamura S."/>
            <person name="Murakami T."/>
            <person name="Kiyama T."/>
            <person name="Inomata H."/>
            <person name="Amano Y."/>
            <person name="Miyakawa K."/>
            <person name="Tamaki H."/>
            <person name="Naganuma T."/>
            <person name="Kaneko K."/>
        </authorList>
    </citation>
    <scope>NUCLEOTIDE SEQUENCE [LARGE SCALE GENOMIC DNA]</scope>
    <source>
        <strain evidence="3 4">JS1</strain>
    </source>
</reference>
<dbReference type="RefSeq" id="WP_174408113.1">
    <property type="nucleotide sequence ID" value="NZ_BLVP01000001.1"/>
</dbReference>
<gene>
    <name evidence="3" type="ORF">DSM19430T_00680</name>
</gene>
<comment type="caution">
    <text evidence="3">The sequence shown here is derived from an EMBL/GenBank/DDBJ whole genome shotgun (WGS) entry which is preliminary data.</text>
</comment>
<sequence>MHNYTFRTAAYPESCRALTKAALAVMKEYILSEDTLHSFDLLLTEATANCARHAYRYSDVGDVEIVLEIEPGRNITARISDWGEGFPAETIRPDKPVLSRPEAEGGRGLFIIASLSTQFRITGADGKNTVHATLDIPRGLWAR</sequence>
<dbReference type="InterPro" id="IPR050267">
    <property type="entry name" value="Anti-sigma-factor_SerPK"/>
</dbReference>
<evidence type="ECO:0000259" key="2">
    <source>
        <dbReference type="Pfam" id="PF13581"/>
    </source>
</evidence>
<accession>A0A7J0BQN7</accession>
<dbReference type="GO" id="GO:0004674">
    <property type="term" value="F:protein serine/threonine kinase activity"/>
    <property type="evidence" value="ECO:0007669"/>
    <property type="project" value="UniProtKB-KW"/>
</dbReference>